<sequence>MSEDSNGYSWDSENQYSTIILYYYSPQCDRRRGLLIHNFYTVARPPQIHGQIHLIFVFEGEDKKELIWERYCKYLTYSHFQSAFYIYIYTSILLYYYIYDSVGLNDLLKEHACSV</sequence>
<dbReference type="AlphaFoldDB" id="A0A0X3PMX2"/>
<proteinExistence type="predicted"/>
<feature type="non-terminal residue" evidence="2">
    <location>
        <position position="115"/>
    </location>
</feature>
<keyword evidence="1" id="KW-0812">Transmembrane</keyword>
<evidence type="ECO:0000256" key="1">
    <source>
        <dbReference type="SAM" id="Phobius"/>
    </source>
</evidence>
<evidence type="ECO:0000313" key="2">
    <source>
        <dbReference type="EMBL" id="JAP53253.1"/>
    </source>
</evidence>
<feature type="transmembrane region" description="Helical" evidence="1">
    <location>
        <begin position="74"/>
        <end position="98"/>
    </location>
</feature>
<keyword evidence="1" id="KW-1133">Transmembrane helix</keyword>
<protein>
    <submittedName>
        <fullName evidence="2">Uncharacterized protein</fullName>
    </submittedName>
</protein>
<accession>A0A0X3PMX2</accession>
<dbReference type="EMBL" id="GEEE01009972">
    <property type="protein sequence ID" value="JAP53253.1"/>
    <property type="molecule type" value="Transcribed_RNA"/>
</dbReference>
<gene>
    <name evidence="2" type="ORF">TR104300</name>
</gene>
<organism evidence="2">
    <name type="scientific">Schistocephalus solidus</name>
    <name type="common">Tapeworm</name>
    <dbReference type="NCBI Taxonomy" id="70667"/>
    <lineage>
        <taxon>Eukaryota</taxon>
        <taxon>Metazoa</taxon>
        <taxon>Spiralia</taxon>
        <taxon>Lophotrochozoa</taxon>
        <taxon>Platyhelminthes</taxon>
        <taxon>Cestoda</taxon>
        <taxon>Eucestoda</taxon>
        <taxon>Diphyllobothriidea</taxon>
        <taxon>Diphyllobothriidae</taxon>
        <taxon>Schistocephalus</taxon>
    </lineage>
</organism>
<keyword evidence="1" id="KW-0472">Membrane</keyword>
<name>A0A0X3PMX2_SCHSO</name>
<reference evidence="2" key="1">
    <citation type="submission" date="2016-01" db="EMBL/GenBank/DDBJ databases">
        <title>Reference transcriptome for the parasite Schistocephalus solidus: insights into the molecular evolution of parasitism.</title>
        <authorList>
            <person name="Hebert F.O."/>
            <person name="Grambauer S."/>
            <person name="Barber I."/>
            <person name="Landry C.R."/>
            <person name="Aubin-Horth N."/>
        </authorList>
    </citation>
    <scope>NUCLEOTIDE SEQUENCE</scope>
</reference>